<dbReference type="Proteomes" id="UP000033140">
    <property type="component" value="Unassembled WGS sequence"/>
</dbReference>
<protein>
    <submittedName>
        <fullName evidence="1">Uncharacterized protein</fullName>
    </submittedName>
</protein>
<accession>A0A0E9N8L5</accession>
<dbReference type="EMBL" id="BACD03000002">
    <property type="protein sequence ID" value="GAO46143.1"/>
    <property type="molecule type" value="Genomic_DNA"/>
</dbReference>
<reference evidence="1 2" key="2">
    <citation type="journal article" date="2014" name="J. Gen. Appl. Microbiol.">
        <title>The early diverging ascomycetous budding yeast Saitoella complicata has three histone deacetylases belonging to the Clr6, Hos2, and Rpd3 lineages.</title>
        <authorList>
            <person name="Nishida H."/>
            <person name="Matsumoto T."/>
            <person name="Kondo S."/>
            <person name="Hamamoto M."/>
            <person name="Yoshikawa H."/>
        </authorList>
    </citation>
    <scope>NUCLEOTIDE SEQUENCE [LARGE SCALE GENOMIC DNA]</scope>
    <source>
        <strain evidence="1 2">NRRL Y-17804</strain>
    </source>
</reference>
<organism evidence="1 2">
    <name type="scientific">Saitoella complicata (strain BCRC 22490 / CBS 7301 / JCM 7358 / NBRC 10748 / NRRL Y-17804)</name>
    <dbReference type="NCBI Taxonomy" id="698492"/>
    <lineage>
        <taxon>Eukaryota</taxon>
        <taxon>Fungi</taxon>
        <taxon>Dikarya</taxon>
        <taxon>Ascomycota</taxon>
        <taxon>Taphrinomycotina</taxon>
        <taxon>Taphrinomycotina incertae sedis</taxon>
        <taxon>Saitoella</taxon>
    </lineage>
</organism>
<evidence type="ECO:0000313" key="1">
    <source>
        <dbReference type="EMBL" id="GAO46143.1"/>
    </source>
</evidence>
<sequence>MRCDEKAHPMIMAGDASEHFITFFSKKLASYPKRPRSSQFIARHNEQNSSQFLIIRHCSWTIPGTTVFSSTNCKCNDGISGIISS</sequence>
<proteinExistence type="predicted"/>
<evidence type="ECO:0000313" key="2">
    <source>
        <dbReference type="Proteomes" id="UP000033140"/>
    </source>
</evidence>
<comment type="caution">
    <text evidence="1">The sequence shown here is derived from an EMBL/GenBank/DDBJ whole genome shotgun (WGS) entry which is preliminary data.</text>
</comment>
<dbReference type="AlphaFoldDB" id="A0A0E9N8L5"/>
<keyword evidence="2" id="KW-1185">Reference proteome</keyword>
<reference evidence="1 2" key="3">
    <citation type="journal article" date="2015" name="Genome Announc.">
        <title>Draft Genome Sequence of the Archiascomycetous Yeast Saitoella complicata.</title>
        <authorList>
            <person name="Yamauchi K."/>
            <person name="Kondo S."/>
            <person name="Hamamoto M."/>
            <person name="Takahashi Y."/>
            <person name="Ogura Y."/>
            <person name="Hayashi T."/>
            <person name="Nishida H."/>
        </authorList>
    </citation>
    <scope>NUCLEOTIDE SEQUENCE [LARGE SCALE GENOMIC DNA]</scope>
    <source>
        <strain evidence="1 2">NRRL Y-17804</strain>
    </source>
</reference>
<gene>
    <name evidence="1" type="ORF">G7K_0382-t1</name>
</gene>
<name>A0A0E9N8L5_SAICN</name>
<reference evidence="1 2" key="1">
    <citation type="journal article" date="2011" name="J. Gen. Appl. Microbiol.">
        <title>Draft genome sequencing of the enigmatic yeast Saitoella complicata.</title>
        <authorList>
            <person name="Nishida H."/>
            <person name="Hamamoto M."/>
            <person name="Sugiyama J."/>
        </authorList>
    </citation>
    <scope>NUCLEOTIDE SEQUENCE [LARGE SCALE GENOMIC DNA]</scope>
    <source>
        <strain evidence="1 2">NRRL Y-17804</strain>
    </source>
</reference>